<dbReference type="SUPFAM" id="SSF51338">
    <property type="entry name" value="Composite domain of metallo-dependent hydrolases"/>
    <property type="match status" value="1"/>
</dbReference>
<dbReference type="SUPFAM" id="SSF51556">
    <property type="entry name" value="Metallo-dependent hydrolases"/>
    <property type="match status" value="1"/>
</dbReference>
<sequence length="526" mass="56599">MTTTLFRHPHIHTLAAEAPIDGAIVARDGRIVFVGEADAAREFAGPNAELVELPGAAVLPAFHDAHIHSGARVLERLGPDLRDTESYAETLELLREWADEHPGDAWVIGGAWNANPWTDGAPDRRDLDTIFGARPVLLSTIDGHAAWANTAALELAGVTEATDDPDGGRIVRDGTGRATGLLLEGAADLVGEHVTGATPEQLADLLDEQQDELLALGLVHLTDIDDLEVGDAYLQLQREGRLRIRVHKMLRDEELEGAIADGWRSYDGDEWLTRGAVKLFSDGALGPHTAHLHEDFEGEPGNAGIAVTDDTELRALTRRAVDAGIAVAVHAIGDRANTRVLDVFEEVADAARAAGLRLRLEHAQHLKPRDVDRIAALGVVASMQPTHCTTDYPLSVQLLGGRATQHYPWRSLLDRGVTLAFGSDAPVEPANPFFAIHAAVTRQRRDGEPAGGREPEERISVREALRAHSLGSASAAGLEHETGTLEVGKFCDFIAVDADPFDSDPSTLWTTQVEATIVAGEVAFRR</sequence>
<dbReference type="Gene3D" id="3.20.20.140">
    <property type="entry name" value="Metal-dependent hydrolases"/>
    <property type="match status" value="1"/>
</dbReference>
<reference evidence="2" key="1">
    <citation type="submission" date="2022-05" db="EMBL/GenBank/DDBJ databases">
        <title>Complete genome sequence of toluene-degrading Gulosibacter sediminis strain ACHW.36C.</title>
        <authorList>
            <person name="Wai A.C."/>
            <person name="Lai G.K."/>
            <person name="Griffin S.D."/>
            <person name="Leung F.C."/>
        </authorList>
    </citation>
    <scope>NUCLEOTIDE SEQUENCE [LARGE SCALE GENOMIC DNA]</scope>
    <source>
        <strain evidence="2">ACHW.36C</strain>
    </source>
</reference>
<evidence type="ECO:0000313" key="2">
    <source>
        <dbReference type="EMBL" id="UQN14093.1"/>
    </source>
</evidence>
<dbReference type="Gene3D" id="2.30.40.10">
    <property type="entry name" value="Urease, subunit C, domain 1"/>
    <property type="match status" value="1"/>
</dbReference>
<dbReference type="InterPro" id="IPR032466">
    <property type="entry name" value="Metal_Hydrolase"/>
</dbReference>
<dbReference type="InterPro" id="IPR011059">
    <property type="entry name" value="Metal-dep_hydrolase_composite"/>
</dbReference>
<dbReference type="Gene3D" id="3.10.310.70">
    <property type="match status" value="1"/>
</dbReference>
<dbReference type="Pfam" id="PF07969">
    <property type="entry name" value="Amidohydro_3"/>
    <property type="match status" value="1"/>
</dbReference>
<accession>A0ABY4MY18</accession>
<feature type="domain" description="Amidohydrolase 3" evidence="1">
    <location>
        <begin position="50"/>
        <end position="523"/>
    </location>
</feature>
<organism evidence="2">
    <name type="scientific">Gulosibacter sediminis</name>
    <dbReference type="NCBI Taxonomy" id="1729695"/>
    <lineage>
        <taxon>Bacteria</taxon>
        <taxon>Bacillati</taxon>
        <taxon>Actinomycetota</taxon>
        <taxon>Actinomycetes</taxon>
        <taxon>Micrococcales</taxon>
        <taxon>Microbacteriaceae</taxon>
        <taxon>Gulosibacter</taxon>
    </lineage>
</organism>
<dbReference type="EMBL" id="CP097160">
    <property type="protein sequence ID" value="UQN14093.1"/>
    <property type="molecule type" value="Genomic_DNA"/>
</dbReference>
<proteinExistence type="predicted"/>
<dbReference type="PANTHER" id="PTHR22642:SF2">
    <property type="entry name" value="PROTEIN LONG AFTER FAR-RED 3"/>
    <property type="match status" value="1"/>
</dbReference>
<dbReference type="CDD" id="cd01300">
    <property type="entry name" value="YtcJ_like"/>
    <property type="match status" value="1"/>
</dbReference>
<dbReference type="InterPro" id="IPR033932">
    <property type="entry name" value="YtcJ-like"/>
</dbReference>
<gene>
    <name evidence="2" type="ORF">M3M28_08495</name>
</gene>
<evidence type="ECO:0000259" key="1">
    <source>
        <dbReference type="Pfam" id="PF07969"/>
    </source>
</evidence>
<protein>
    <submittedName>
        <fullName evidence="2">Amidohydrolase</fullName>
    </submittedName>
</protein>
<dbReference type="InterPro" id="IPR013108">
    <property type="entry name" value="Amidohydro_3"/>
</dbReference>
<name>A0ABY4MY18_9MICO</name>
<dbReference type="PANTHER" id="PTHR22642">
    <property type="entry name" value="IMIDAZOLONEPROPIONASE"/>
    <property type="match status" value="1"/>
</dbReference>